<feature type="domain" description="HTH myb-type" evidence="9">
    <location>
        <begin position="154"/>
        <end position="204"/>
    </location>
</feature>
<dbReference type="Gene3D" id="1.10.10.60">
    <property type="entry name" value="Homeodomain-like"/>
    <property type="match status" value="3"/>
</dbReference>
<evidence type="ECO:0000259" key="8">
    <source>
        <dbReference type="PROSITE" id="PS50090"/>
    </source>
</evidence>
<evidence type="ECO:0000256" key="2">
    <source>
        <dbReference type="ARBA" id="ARBA00022737"/>
    </source>
</evidence>
<evidence type="ECO:0000256" key="1">
    <source>
        <dbReference type="ARBA" id="ARBA00004123"/>
    </source>
</evidence>
<keyword evidence="3" id="KW-0805">Transcription regulation</keyword>
<dbReference type="InterPro" id="IPR001005">
    <property type="entry name" value="SANT/Myb"/>
</dbReference>
<dbReference type="InterPro" id="IPR009057">
    <property type="entry name" value="Homeodomain-like_sf"/>
</dbReference>
<dbReference type="RefSeq" id="XP_018493369.1">
    <property type="nucleotide sequence ID" value="XM_018637867.2"/>
</dbReference>
<dbReference type="Proteomes" id="UP000504610">
    <property type="component" value="Chromosome 5"/>
</dbReference>
<dbReference type="OrthoDB" id="2143914at2759"/>
<evidence type="ECO:0000313" key="12">
    <source>
        <dbReference type="RefSeq" id="XP_018493370.1"/>
    </source>
</evidence>
<dbReference type="GO" id="GO:0000981">
    <property type="term" value="F:DNA-binding transcription factor activity, RNA polymerase II-specific"/>
    <property type="evidence" value="ECO:0007669"/>
    <property type="project" value="TreeGrafter"/>
</dbReference>
<keyword evidence="6" id="KW-0539">Nucleus</keyword>
<accession>A0A6J0P9K7</accession>
<dbReference type="PROSITE" id="PS51294">
    <property type="entry name" value="HTH_MYB"/>
    <property type="match status" value="3"/>
</dbReference>
<feature type="domain" description="Myb-like" evidence="8">
    <location>
        <begin position="98"/>
        <end position="149"/>
    </location>
</feature>
<feature type="compositionally biased region" description="Low complexity" evidence="7">
    <location>
        <begin position="11"/>
        <end position="28"/>
    </location>
</feature>
<feature type="compositionally biased region" description="Basic and acidic residues" evidence="7">
    <location>
        <begin position="391"/>
        <end position="401"/>
    </location>
</feature>
<dbReference type="SUPFAM" id="SSF46689">
    <property type="entry name" value="Homeodomain-like"/>
    <property type="match status" value="2"/>
</dbReference>
<dbReference type="PANTHER" id="PTHR45614">
    <property type="entry name" value="MYB PROTEIN-RELATED"/>
    <property type="match status" value="1"/>
</dbReference>
<feature type="domain" description="Myb-like" evidence="8">
    <location>
        <begin position="46"/>
        <end position="97"/>
    </location>
</feature>
<dbReference type="Pfam" id="PF00249">
    <property type="entry name" value="Myb_DNA-binding"/>
    <property type="match status" value="3"/>
</dbReference>
<evidence type="ECO:0000256" key="6">
    <source>
        <dbReference type="ARBA" id="ARBA00023242"/>
    </source>
</evidence>
<evidence type="ECO:0000313" key="10">
    <source>
        <dbReference type="Proteomes" id="UP000504610"/>
    </source>
</evidence>
<proteinExistence type="predicted"/>
<dbReference type="InterPro" id="IPR050560">
    <property type="entry name" value="MYB_TF"/>
</dbReference>
<dbReference type="GO" id="GO:0000978">
    <property type="term" value="F:RNA polymerase II cis-regulatory region sequence-specific DNA binding"/>
    <property type="evidence" value="ECO:0007669"/>
    <property type="project" value="TreeGrafter"/>
</dbReference>
<evidence type="ECO:0000259" key="9">
    <source>
        <dbReference type="PROSITE" id="PS51294"/>
    </source>
</evidence>
<feature type="region of interest" description="Disordered" evidence="7">
    <location>
        <begin position="433"/>
        <end position="462"/>
    </location>
</feature>
<feature type="compositionally biased region" description="Basic residues" evidence="7">
    <location>
        <begin position="39"/>
        <end position="51"/>
    </location>
</feature>
<keyword evidence="5" id="KW-0804">Transcription</keyword>
<organism evidence="10 11">
    <name type="scientific">Raphanus sativus</name>
    <name type="common">Radish</name>
    <name type="synonym">Raphanus raphanistrum var. sativus</name>
    <dbReference type="NCBI Taxonomy" id="3726"/>
    <lineage>
        <taxon>Eukaryota</taxon>
        <taxon>Viridiplantae</taxon>
        <taxon>Streptophyta</taxon>
        <taxon>Embryophyta</taxon>
        <taxon>Tracheophyta</taxon>
        <taxon>Spermatophyta</taxon>
        <taxon>Magnoliopsida</taxon>
        <taxon>eudicotyledons</taxon>
        <taxon>Gunneridae</taxon>
        <taxon>Pentapetalae</taxon>
        <taxon>rosids</taxon>
        <taxon>malvids</taxon>
        <taxon>Brassicales</taxon>
        <taxon>Brassicaceae</taxon>
        <taxon>Brassiceae</taxon>
        <taxon>Raphanus</taxon>
    </lineage>
</organism>
<dbReference type="InterPro" id="IPR017930">
    <property type="entry name" value="Myb_dom"/>
</dbReference>
<sequence length="462" mass="52196">MEDECIEDKQSTPSVSEGSSSSLLKSPGAVPSPATVSPTHRRTSGPVRRTKGGWTTEEDETLREAVHRFKAKSWKKVAEFFTHKSEVQCMHRWQKVLDPNLTKGPWTQQEDETIVELVKRYGPAKWAMISDSLPGRIGKQCRERWYNHLNPGINKEAWTIEEELVLLKAHLTYGNKWAEIAKVLPGRTDNSIKNHWNSSLKKKSEFLLANNGSLPPPTAAAKNGVLIHKRDSDSVAQTSLVTTQIINKPDEQGDDSCVPLQEVVAAASPMYPPSSPQLPKPENGFHLYYKPQREQHYMASEADKQRMYGYEYGCSPSTPPVIFITPPPPPPPPPFRKECNNGSGPTSLESFLREAARTFPNMPSIIRKRPRKVVVVVQDHNKTDEEEEEAAKEVVDEKVSPEEEEEKQNNGSKAYYISPPYRIGSKRRAAFKSRQLEFMSPEEEKADDYDDETKSSEKDKLL</sequence>
<comment type="subcellular location">
    <subcellularLocation>
        <location evidence="1">Nucleus</location>
    </subcellularLocation>
</comment>
<evidence type="ECO:0000313" key="11">
    <source>
        <dbReference type="RefSeq" id="XP_018493369.1"/>
    </source>
</evidence>
<feature type="domain" description="HTH myb-type" evidence="9">
    <location>
        <begin position="98"/>
        <end position="153"/>
    </location>
</feature>
<dbReference type="GO" id="GO:0005634">
    <property type="term" value="C:nucleus"/>
    <property type="evidence" value="ECO:0007669"/>
    <property type="project" value="UniProtKB-SubCell"/>
</dbReference>
<dbReference type="KEGG" id="rsz:108863442"/>
<feature type="domain" description="HTH myb-type" evidence="9">
    <location>
        <begin position="48"/>
        <end position="97"/>
    </location>
</feature>
<dbReference type="AlphaFoldDB" id="A0A6J0P9K7"/>
<evidence type="ECO:0000313" key="13">
    <source>
        <dbReference type="RefSeq" id="XP_018493371.1"/>
    </source>
</evidence>
<name>A0A6J0P9K7_RAPSA</name>
<dbReference type="GeneID" id="108863442"/>
<feature type="region of interest" description="Disordered" evidence="7">
    <location>
        <begin position="380"/>
        <end position="419"/>
    </location>
</feature>
<reference evidence="11 12" key="2">
    <citation type="submission" date="2025-04" db="UniProtKB">
        <authorList>
            <consortium name="RefSeq"/>
        </authorList>
    </citation>
    <scope>IDENTIFICATION</scope>
    <source>
        <tissue evidence="11 12">Leaf</tissue>
    </source>
</reference>
<evidence type="ECO:0000256" key="3">
    <source>
        <dbReference type="ARBA" id="ARBA00023015"/>
    </source>
</evidence>
<keyword evidence="2" id="KW-0677">Repeat</keyword>
<keyword evidence="10" id="KW-1185">Reference proteome</keyword>
<dbReference type="CDD" id="cd00167">
    <property type="entry name" value="SANT"/>
    <property type="match status" value="3"/>
</dbReference>
<dbReference type="PANTHER" id="PTHR45614:SF148">
    <property type="entry name" value="BNAC03G35980D PROTEIN"/>
    <property type="match status" value="1"/>
</dbReference>
<dbReference type="PROSITE" id="PS50090">
    <property type="entry name" value="MYB_LIKE"/>
    <property type="match status" value="3"/>
</dbReference>
<dbReference type="RefSeq" id="XP_018493371.1">
    <property type="nucleotide sequence ID" value="XM_018637869.2"/>
</dbReference>
<dbReference type="SMART" id="SM00717">
    <property type="entry name" value="SANT"/>
    <property type="match status" value="3"/>
</dbReference>
<evidence type="ECO:0000256" key="7">
    <source>
        <dbReference type="SAM" id="MobiDB-lite"/>
    </source>
</evidence>
<protein>
    <submittedName>
        <fullName evidence="11 12">Transcription factor MYB3R-3 isoform X1</fullName>
    </submittedName>
</protein>
<dbReference type="FunFam" id="1.10.10.60:FF:000010">
    <property type="entry name" value="Transcriptional activator Myb isoform A"/>
    <property type="match status" value="1"/>
</dbReference>
<evidence type="ECO:0000256" key="4">
    <source>
        <dbReference type="ARBA" id="ARBA00023125"/>
    </source>
</evidence>
<feature type="compositionally biased region" description="Acidic residues" evidence="7">
    <location>
        <begin position="440"/>
        <end position="451"/>
    </location>
</feature>
<reference evidence="10" key="1">
    <citation type="journal article" date="2019" name="Database">
        <title>The radish genome database (RadishGD): an integrated information resource for radish genomics.</title>
        <authorList>
            <person name="Yu H.J."/>
            <person name="Baek S."/>
            <person name="Lee Y.J."/>
            <person name="Cho A."/>
            <person name="Mun J.H."/>
        </authorList>
    </citation>
    <scope>NUCLEOTIDE SEQUENCE [LARGE SCALE GENOMIC DNA]</scope>
    <source>
        <strain evidence="10">cv. WK10039</strain>
    </source>
</reference>
<dbReference type="RefSeq" id="XP_018493370.1">
    <property type="nucleotide sequence ID" value="XM_018637868.2"/>
</dbReference>
<keyword evidence="4" id="KW-0238">DNA-binding</keyword>
<feature type="compositionally biased region" description="Basic and acidic residues" evidence="7">
    <location>
        <begin position="452"/>
        <end position="462"/>
    </location>
</feature>
<feature type="region of interest" description="Disordered" evidence="7">
    <location>
        <begin position="1"/>
        <end position="56"/>
    </location>
</feature>
<feature type="domain" description="Myb-like" evidence="8">
    <location>
        <begin position="150"/>
        <end position="200"/>
    </location>
</feature>
<evidence type="ECO:0000256" key="5">
    <source>
        <dbReference type="ARBA" id="ARBA00023163"/>
    </source>
</evidence>
<gene>
    <name evidence="11 12 13" type="primary">LOC108863442</name>
</gene>
<dbReference type="FunFam" id="1.10.10.60:FF:000016">
    <property type="entry name" value="Transcriptional activator Myb isoform A"/>
    <property type="match status" value="1"/>
</dbReference>